<sequence length="52" mass="6454">MEKFPRKRSKRNAVAKELGPFNRRPKGRHIYYKFIMYVKFRANRVCKNDFFL</sequence>
<proteinExistence type="predicted"/>
<name>M6FHL2_9LEPT</name>
<gene>
    <name evidence="2" type="ORF">LEP1GSC038_3925</name>
</gene>
<feature type="region of interest" description="Disordered" evidence="1">
    <location>
        <begin position="1"/>
        <end position="20"/>
    </location>
</feature>
<dbReference type="AlphaFoldDB" id="M6FHL2"/>
<comment type="caution">
    <text evidence="2">The sequence shown here is derived from an EMBL/GenBank/DDBJ whole genome shotgun (WGS) entry which is preliminary data.</text>
</comment>
<organism evidence="2 3">
    <name type="scientific">Leptospira weilii str. 2006001855</name>
    <dbReference type="NCBI Taxonomy" id="996804"/>
    <lineage>
        <taxon>Bacteria</taxon>
        <taxon>Pseudomonadati</taxon>
        <taxon>Spirochaetota</taxon>
        <taxon>Spirochaetia</taxon>
        <taxon>Leptospirales</taxon>
        <taxon>Leptospiraceae</taxon>
        <taxon>Leptospira</taxon>
    </lineage>
</organism>
<reference evidence="2 3" key="1">
    <citation type="submission" date="2013-01" db="EMBL/GenBank/DDBJ databases">
        <authorList>
            <person name="Harkins D.M."/>
            <person name="Durkin A.S."/>
            <person name="Brinkac L.M."/>
            <person name="Haft D.H."/>
            <person name="Selengut J.D."/>
            <person name="Sanka R."/>
            <person name="DePew J."/>
            <person name="Purushe J."/>
            <person name="Hospenthal D.R."/>
            <person name="Murray C.K."/>
            <person name="Pimentel G."/>
            <person name="Wasfy M."/>
            <person name="Vinetz J.M."/>
            <person name="Sutton G.G."/>
            <person name="Nierman W.C."/>
            <person name="Fouts D.E."/>
        </authorList>
    </citation>
    <scope>NUCLEOTIDE SEQUENCE [LARGE SCALE GENOMIC DNA]</scope>
    <source>
        <strain evidence="2 3">2006001855</strain>
    </source>
</reference>
<evidence type="ECO:0000313" key="3">
    <source>
        <dbReference type="Proteomes" id="UP000012101"/>
    </source>
</evidence>
<evidence type="ECO:0000313" key="2">
    <source>
        <dbReference type="EMBL" id="EMM72278.1"/>
    </source>
</evidence>
<dbReference type="EMBL" id="AFJM02000042">
    <property type="protein sequence ID" value="EMM72278.1"/>
    <property type="molecule type" value="Genomic_DNA"/>
</dbReference>
<protein>
    <submittedName>
        <fullName evidence="2">Uncharacterized protein</fullName>
    </submittedName>
</protein>
<feature type="compositionally biased region" description="Basic residues" evidence="1">
    <location>
        <begin position="1"/>
        <end position="13"/>
    </location>
</feature>
<evidence type="ECO:0000256" key="1">
    <source>
        <dbReference type="SAM" id="MobiDB-lite"/>
    </source>
</evidence>
<accession>M6FHL2</accession>
<dbReference type="Proteomes" id="UP000012101">
    <property type="component" value="Unassembled WGS sequence"/>
</dbReference>